<feature type="compositionally biased region" description="Polar residues" evidence="4">
    <location>
        <begin position="996"/>
        <end position="1011"/>
    </location>
</feature>
<sequence>MHPDNKLTNHGKTGNSGTQSQHHNVSQGATCSLGSKGVGAGNHGSKANQISPGNSGLKNSQNAVPNFGSLKGKVKRERSISVDSGEQQEASTPSLDTELKGEVAPRSKRRCVLERKQPYSGDEWCSGPDSEEDDKPISSTHNCNVADPAMSTASQLGPGSNPLPSLNETSSSNAPHGSASGLRPDAGGSGGGGAGKQPSQFVYVFTTHLANTAAEAVLQGRADSILTYHQQNVPRAKLDQAPAPKGLGVTEQLPVNPPASSTPQSQPPSSQGNQAQPQPPPAQPPPPQSISQQALPAPSSLAQDGTGEDIRRDLTPSSVGNSSGSTQPGSNHPNTPTVQPGQVDSSSASSSNLLGDGTSAGAAGNGQVGLGPRNPMNSEGLSKEQLEHRERSLQTLRDIERLLLRSGETEPFMKSNQSAGEGGPAPQPPLPPAGMKKYEEPLQSMISQTQNLGGPNLEHEVSHHPGSDMGQQMNIMMQRLNQDSLTPEQVAWRKLQEEYYEEKRRKEEQISIHGRPMQEMMIPQSMGGMMIRGPPPPYHSKPGEPWPPGMGNQLRGPIEVQDPMQLRGAPPFPGPRFPGNQMQRVSGFGGMQNVPMDALGPMTAMQRPVRPGMGWNEDMPPMGGPGNFPQGSLPYPSGQGPPAREELLRHQLMEKRPVAMQRPMGMSGSSLSQGLEMERMIQAHRQIDPSMFPGQMPGESLAGAPMSMDFPGSRGMLSPPMSQSSLRDMDAPMGPGNLNMNMNVNMNMNMNLNVQMTPQQQMMMSQKMRGPDMIAHQGISPEDLARVRAQNGSSGTMLWGPQKMMIPSQFPSQGQPGFSGGQGPYPGMPQDLGSAHDMFSPEQGSMPIGNMGSTTRLSHIPLPTASNPPPTQGSNLANMHPAPSRGLGRRPSDLTINISQMNSPGMAHLKSPTLSQVHSPLVPSPSANLKSPQTPSQMISMPPSNQSGPLKSPQVMSSSLNVRSPTSSPSRLKSPSMAVPSPGWVPSPKTALPSPGVSQSKQPISMNSSASLGGLDQDPSPSQNPLSLMMSQMSKYAMPSSTPLYHNAIKTIATSDDELLPDRPMLPPGSMPGITGNQPNQLHLNSVGPASSQSPMGMNLPGQQPLSHEPPTSMMSSPNPLGSNIPMHPGAQATGVPPPTPMMLPPGPQDSMNQPCGPVPNNSQMIPSNQLVFPRMQQPHNAMQSPAAGMPMTPGGGGGAGIPQHYPPGMPLPPEDLPSQQPGQMPPQQHMMGKNIPPRIGDPYPPVLPGVASVLNDPELSEVIRPTPTGIPEFDLSRIIPSEKPSSTLQYFPKSDSQASKSQPSNLHLMNLQNMMAEQPPARPGMTAPSLPGQQGVQRGLNIPICHPGQVSMLGRTGMPPQQAMMGNSMHQSMMSPQQSLMAQQNFMLMQAKQRSMSVSGEMYAQTGHMMSPQGSLMGPPPQQNLMVTHQMRQRSVSLDSQMSYISGPGNMANLPF</sequence>
<evidence type="ECO:0000256" key="1">
    <source>
        <dbReference type="ARBA" id="ARBA00004123"/>
    </source>
</evidence>
<dbReference type="EMBL" id="AGCU01071105">
    <property type="status" value="NOT_ANNOTATED_CDS"/>
    <property type="molecule type" value="Genomic_DNA"/>
</dbReference>
<feature type="domain" description="B-cell lymphoma 9 beta-catenin binding" evidence="5">
    <location>
        <begin position="380"/>
        <end position="417"/>
    </location>
</feature>
<organism evidence="6 7">
    <name type="scientific">Pelodiscus sinensis</name>
    <name type="common">Chinese softshell turtle</name>
    <name type="synonym">Trionyx sinensis</name>
    <dbReference type="NCBI Taxonomy" id="13735"/>
    <lineage>
        <taxon>Eukaryota</taxon>
        <taxon>Metazoa</taxon>
        <taxon>Chordata</taxon>
        <taxon>Craniata</taxon>
        <taxon>Vertebrata</taxon>
        <taxon>Euteleostomi</taxon>
        <taxon>Archelosauria</taxon>
        <taxon>Testudinata</taxon>
        <taxon>Testudines</taxon>
        <taxon>Cryptodira</taxon>
        <taxon>Trionychia</taxon>
        <taxon>Trionychidae</taxon>
        <taxon>Pelodiscus</taxon>
    </lineage>
</organism>
<feature type="region of interest" description="Disordered" evidence="4">
    <location>
        <begin position="1"/>
        <end position="198"/>
    </location>
</feature>
<dbReference type="STRING" id="13735.ENSPSIP00000013951"/>
<dbReference type="Proteomes" id="UP000007267">
    <property type="component" value="Unassembled WGS sequence"/>
</dbReference>
<dbReference type="EMBL" id="AGCU01071099">
    <property type="status" value="NOT_ANNOTATED_CDS"/>
    <property type="molecule type" value="Genomic_DNA"/>
</dbReference>
<dbReference type="EMBL" id="AGCU01071104">
    <property type="status" value="NOT_ANNOTATED_CDS"/>
    <property type="molecule type" value="Genomic_DNA"/>
</dbReference>
<comment type="subcellular location">
    <subcellularLocation>
        <location evidence="1">Nucleus</location>
    </subcellularLocation>
</comment>
<feature type="compositionally biased region" description="Basic and acidic residues" evidence="4">
    <location>
        <begin position="97"/>
        <end position="117"/>
    </location>
</feature>
<gene>
    <name evidence="6" type="primary">BCL9L</name>
</gene>
<dbReference type="GeneTree" id="ENSGT00730000110915"/>
<dbReference type="Ensembl" id="ENSPSIT00000014016.1">
    <property type="protein sequence ID" value="ENSPSIP00000013951.1"/>
    <property type="gene ID" value="ENSPSIG00000012521.1"/>
</dbReference>
<dbReference type="EMBL" id="AGCU01071097">
    <property type="status" value="NOT_ANNOTATED_CDS"/>
    <property type="molecule type" value="Genomic_DNA"/>
</dbReference>
<dbReference type="Pfam" id="PF11502">
    <property type="entry name" value="BCL9"/>
    <property type="match status" value="1"/>
</dbReference>
<reference evidence="7" key="2">
    <citation type="journal article" date="2013" name="Nat. Genet.">
        <title>The draft genomes of soft-shell turtle and green sea turtle yield insights into the development and evolution of the turtle-specific body plan.</title>
        <authorList>
            <person name="Wang Z."/>
            <person name="Pascual-Anaya J."/>
            <person name="Zadissa A."/>
            <person name="Li W."/>
            <person name="Niimura Y."/>
            <person name="Huang Z."/>
            <person name="Li C."/>
            <person name="White S."/>
            <person name="Xiong Z."/>
            <person name="Fang D."/>
            <person name="Wang B."/>
            <person name="Ming Y."/>
            <person name="Chen Y."/>
            <person name="Zheng Y."/>
            <person name="Kuraku S."/>
            <person name="Pignatelli M."/>
            <person name="Herrero J."/>
            <person name="Beal K."/>
            <person name="Nozawa M."/>
            <person name="Li Q."/>
            <person name="Wang J."/>
            <person name="Zhang H."/>
            <person name="Yu L."/>
            <person name="Shigenobu S."/>
            <person name="Wang J."/>
            <person name="Liu J."/>
            <person name="Flicek P."/>
            <person name="Searle S."/>
            <person name="Wang J."/>
            <person name="Kuratani S."/>
            <person name="Yin Y."/>
            <person name="Aken B."/>
            <person name="Zhang G."/>
            <person name="Irie N."/>
        </authorList>
    </citation>
    <scope>NUCLEOTIDE SEQUENCE [LARGE SCALE GENOMIC DNA]</scope>
    <source>
        <strain evidence="7">Daiwa-1</strain>
    </source>
</reference>
<dbReference type="GO" id="GO:0003713">
    <property type="term" value="F:transcription coactivator activity"/>
    <property type="evidence" value="ECO:0007669"/>
    <property type="project" value="InterPro"/>
</dbReference>
<name>K7G0Z1_PELSI</name>
<protein>
    <submittedName>
        <fullName evidence="6">BCL9 like</fullName>
    </submittedName>
</protein>
<reference evidence="6" key="4">
    <citation type="submission" date="2025-09" db="UniProtKB">
        <authorList>
            <consortium name="Ensembl"/>
        </authorList>
    </citation>
    <scope>IDENTIFICATION</scope>
</reference>
<dbReference type="InterPro" id="IPR015668">
    <property type="entry name" value="Bcl-9/Bcl-9l"/>
</dbReference>
<dbReference type="eggNOG" id="ENOG502QR2B">
    <property type="taxonomic scope" value="Eukaryota"/>
</dbReference>
<feature type="compositionally biased region" description="Polar residues" evidence="4">
    <location>
        <begin position="925"/>
        <end position="973"/>
    </location>
</feature>
<feature type="region of interest" description="Disordered" evidence="4">
    <location>
        <begin position="236"/>
        <end position="395"/>
    </location>
</feature>
<feature type="compositionally biased region" description="Basic and acidic residues" evidence="4">
    <location>
        <begin position="381"/>
        <end position="395"/>
    </location>
</feature>
<feature type="compositionally biased region" description="Polar residues" evidence="4">
    <location>
        <begin position="151"/>
        <end position="175"/>
    </location>
</feature>
<dbReference type="GO" id="GO:1990907">
    <property type="term" value="C:beta-catenin-TCF complex"/>
    <property type="evidence" value="ECO:0007669"/>
    <property type="project" value="Ensembl"/>
</dbReference>
<feature type="region of interest" description="Disordered" evidence="4">
    <location>
        <begin position="412"/>
        <end position="436"/>
    </location>
</feature>
<evidence type="ECO:0000256" key="3">
    <source>
        <dbReference type="ARBA" id="ARBA00023242"/>
    </source>
</evidence>
<proteinExistence type="inferred from homology"/>
<dbReference type="EMBL" id="AGCU01071101">
    <property type="status" value="NOT_ANNOTATED_CDS"/>
    <property type="molecule type" value="Genomic_DNA"/>
</dbReference>
<comment type="similarity">
    <text evidence="2">Belongs to the BCL9 family.</text>
</comment>
<evidence type="ECO:0000256" key="2">
    <source>
        <dbReference type="ARBA" id="ARBA00009200"/>
    </source>
</evidence>
<evidence type="ECO:0000313" key="6">
    <source>
        <dbReference type="Ensembl" id="ENSPSIP00000013951.1"/>
    </source>
</evidence>
<dbReference type="GO" id="GO:0035019">
    <property type="term" value="P:somatic stem cell population maintenance"/>
    <property type="evidence" value="ECO:0007669"/>
    <property type="project" value="Ensembl"/>
</dbReference>
<keyword evidence="3" id="KW-0539">Nucleus</keyword>
<evidence type="ECO:0000313" key="7">
    <source>
        <dbReference type="Proteomes" id="UP000007267"/>
    </source>
</evidence>
<dbReference type="EMBL" id="AGCU01071106">
    <property type="status" value="NOT_ANNOTATED_CDS"/>
    <property type="molecule type" value="Genomic_DNA"/>
</dbReference>
<dbReference type="InterPro" id="IPR013083">
    <property type="entry name" value="Znf_RING/FYVE/PHD"/>
</dbReference>
<accession>K7G0Z1</accession>
<dbReference type="EMBL" id="AGCU01071100">
    <property type="status" value="NOT_ANNOTATED_CDS"/>
    <property type="molecule type" value="Genomic_DNA"/>
</dbReference>
<evidence type="ECO:0000256" key="4">
    <source>
        <dbReference type="SAM" id="MobiDB-lite"/>
    </source>
</evidence>
<feature type="region of interest" description="Disordered" evidence="4">
    <location>
        <begin position="857"/>
        <end position="1026"/>
    </location>
</feature>
<dbReference type="GO" id="GO:0060070">
    <property type="term" value="P:canonical Wnt signaling pathway"/>
    <property type="evidence" value="ECO:0007669"/>
    <property type="project" value="Ensembl"/>
</dbReference>
<dbReference type="GO" id="GO:0008013">
    <property type="term" value="F:beta-catenin binding"/>
    <property type="evidence" value="ECO:0007669"/>
    <property type="project" value="Ensembl"/>
</dbReference>
<feature type="compositionally biased region" description="Low complexity" evidence="4">
    <location>
        <begin position="289"/>
        <end position="300"/>
    </location>
</feature>
<reference evidence="7" key="1">
    <citation type="submission" date="2011-10" db="EMBL/GenBank/DDBJ databases">
        <authorList>
            <consortium name="Soft-shell Turtle Genome Consortium"/>
        </authorList>
    </citation>
    <scope>NUCLEOTIDE SEQUENCE [LARGE SCALE GENOMIC DNA]</scope>
    <source>
        <strain evidence="7">Daiwa-1</strain>
    </source>
</reference>
<dbReference type="EMBL" id="AGCU01071103">
    <property type="status" value="NOT_ANNOTATED_CDS"/>
    <property type="molecule type" value="Genomic_DNA"/>
</dbReference>
<feature type="compositionally biased region" description="Polar residues" evidence="4">
    <location>
        <begin position="8"/>
        <end position="33"/>
    </location>
</feature>
<dbReference type="EMBL" id="AGCU01071102">
    <property type="status" value="NOT_ANNOTATED_CDS"/>
    <property type="molecule type" value="Genomic_DNA"/>
</dbReference>
<feature type="compositionally biased region" description="Polar residues" evidence="4">
    <location>
        <begin position="45"/>
        <end position="64"/>
    </location>
</feature>
<feature type="compositionally biased region" description="Polar residues" evidence="4">
    <location>
        <begin position="315"/>
        <end position="344"/>
    </location>
</feature>
<dbReference type="GO" id="GO:0010718">
    <property type="term" value="P:positive regulation of epithelial to mesenchymal transition"/>
    <property type="evidence" value="ECO:0007669"/>
    <property type="project" value="Ensembl"/>
</dbReference>
<dbReference type="OMA" id="NMMAEQP"/>
<dbReference type="GO" id="GO:0045445">
    <property type="term" value="P:myoblast differentiation"/>
    <property type="evidence" value="ECO:0007669"/>
    <property type="project" value="Ensembl"/>
</dbReference>
<dbReference type="HOGENOM" id="CLU_004973_0_0_1"/>
<dbReference type="GO" id="GO:0001650">
    <property type="term" value="C:fibrillar center"/>
    <property type="evidence" value="ECO:0007669"/>
    <property type="project" value="Ensembl"/>
</dbReference>
<dbReference type="GO" id="GO:0030512">
    <property type="term" value="P:negative regulation of transforming growth factor beta receptor signaling pathway"/>
    <property type="evidence" value="ECO:0007669"/>
    <property type="project" value="Ensembl"/>
</dbReference>
<feature type="compositionally biased region" description="Polar residues" evidence="4">
    <location>
        <begin position="894"/>
        <end position="903"/>
    </location>
</feature>
<dbReference type="Gene3D" id="3.30.40.10">
    <property type="entry name" value="Zinc/RING finger domain, C3HC4 (zinc finger)"/>
    <property type="match status" value="1"/>
</dbReference>
<feature type="compositionally biased region" description="Polar residues" evidence="4">
    <location>
        <begin position="81"/>
        <end position="95"/>
    </location>
</feature>
<dbReference type="EMBL" id="AGCU01071098">
    <property type="status" value="NOT_ANNOTATED_CDS"/>
    <property type="molecule type" value="Genomic_DNA"/>
</dbReference>
<dbReference type="GO" id="GO:0035914">
    <property type="term" value="P:skeletal muscle cell differentiation"/>
    <property type="evidence" value="ECO:0007669"/>
    <property type="project" value="Ensembl"/>
</dbReference>
<dbReference type="InterPro" id="IPR024670">
    <property type="entry name" value="BCL9_beta-catenin-bd_dom"/>
</dbReference>
<dbReference type="GO" id="GO:0005654">
    <property type="term" value="C:nucleoplasm"/>
    <property type="evidence" value="ECO:0007669"/>
    <property type="project" value="Ensembl"/>
</dbReference>
<dbReference type="GO" id="GO:0045944">
    <property type="term" value="P:positive regulation of transcription by RNA polymerase II"/>
    <property type="evidence" value="ECO:0007669"/>
    <property type="project" value="Ensembl"/>
</dbReference>
<reference evidence="6" key="3">
    <citation type="submission" date="2025-08" db="UniProtKB">
        <authorList>
            <consortium name="Ensembl"/>
        </authorList>
    </citation>
    <scope>IDENTIFICATION</scope>
</reference>
<dbReference type="GO" id="GO:0022604">
    <property type="term" value="P:regulation of cell morphogenesis"/>
    <property type="evidence" value="ECO:0007669"/>
    <property type="project" value="Ensembl"/>
</dbReference>
<dbReference type="GO" id="GO:0006366">
    <property type="term" value="P:transcription by RNA polymerase II"/>
    <property type="evidence" value="ECO:0007669"/>
    <property type="project" value="Ensembl"/>
</dbReference>
<feature type="compositionally biased region" description="Low complexity" evidence="4">
    <location>
        <begin position="258"/>
        <end position="276"/>
    </location>
</feature>
<dbReference type="PANTHER" id="PTHR15185:SF3">
    <property type="entry name" value="B-CELL CLL_LYMPHOMA 9-LIKE PROTEIN"/>
    <property type="match status" value="1"/>
</dbReference>
<feature type="compositionally biased region" description="Pro residues" evidence="4">
    <location>
        <begin position="277"/>
        <end position="288"/>
    </location>
</feature>
<evidence type="ECO:0000259" key="5">
    <source>
        <dbReference type="Pfam" id="PF11502"/>
    </source>
</evidence>
<dbReference type="PANTHER" id="PTHR15185">
    <property type="entry name" value="BCL9"/>
    <property type="match status" value="1"/>
</dbReference>
<keyword evidence="7" id="KW-1185">Reference proteome</keyword>